<dbReference type="Proteomes" id="UP000032702">
    <property type="component" value="Unassembled WGS sequence"/>
</dbReference>
<accession>Q08TJ8</accession>
<dbReference type="AlphaFoldDB" id="Q08TJ8"/>
<sequence>MTDWSGKTADGTFAVQIQAPVLGALDRLCREAGAFETGGILIGRYSDDLAVAIVREATPPPLDSRRGRSWFVRGVGGLGDILGNSWRAKER</sequence>
<proteinExistence type="predicted"/>
<protein>
    <submittedName>
        <fullName evidence="1">Uncharacterized protein</fullName>
    </submittedName>
</protein>
<dbReference type="RefSeq" id="WP_002617288.1">
    <property type="nucleotide sequence ID" value="NZ_AAMD01000144.1"/>
</dbReference>
<gene>
    <name evidence="1" type="ORF">STIAU_1318</name>
</gene>
<comment type="caution">
    <text evidence="1">The sequence shown here is derived from an EMBL/GenBank/DDBJ whole genome shotgun (WGS) entry which is preliminary data.</text>
</comment>
<evidence type="ECO:0000313" key="1">
    <source>
        <dbReference type="EMBL" id="EAU63819.1"/>
    </source>
</evidence>
<name>Q08TJ8_STIAD</name>
<organism evidence="1 2">
    <name type="scientific">Stigmatella aurantiaca (strain DW4/3-1)</name>
    <dbReference type="NCBI Taxonomy" id="378806"/>
    <lineage>
        <taxon>Bacteria</taxon>
        <taxon>Pseudomonadati</taxon>
        <taxon>Myxococcota</taxon>
        <taxon>Myxococcia</taxon>
        <taxon>Myxococcales</taxon>
        <taxon>Cystobacterineae</taxon>
        <taxon>Archangiaceae</taxon>
        <taxon>Stigmatella</taxon>
    </lineage>
</organism>
<feature type="non-terminal residue" evidence="1">
    <location>
        <position position="91"/>
    </location>
</feature>
<reference evidence="1 2" key="1">
    <citation type="submission" date="2006-04" db="EMBL/GenBank/DDBJ databases">
        <authorList>
            <person name="Nierman W.C."/>
        </authorList>
    </citation>
    <scope>NUCLEOTIDE SEQUENCE [LARGE SCALE GENOMIC DNA]</scope>
    <source>
        <strain evidence="1 2">DW4/3-1</strain>
    </source>
</reference>
<dbReference type="EMBL" id="AAMD01000144">
    <property type="protein sequence ID" value="EAU63819.1"/>
    <property type="molecule type" value="Genomic_DNA"/>
</dbReference>
<evidence type="ECO:0000313" key="2">
    <source>
        <dbReference type="Proteomes" id="UP000032702"/>
    </source>
</evidence>